<protein>
    <recommendedName>
        <fullName evidence="5">Early transcribed membrane protein</fullName>
    </recommendedName>
</protein>
<keyword evidence="2" id="KW-1133">Transmembrane helix</keyword>
<dbReference type="Proteomes" id="UP000030755">
    <property type="component" value="Unassembled WGS sequence"/>
</dbReference>
<dbReference type="HOGENOM" id="CLU_1918291_0_0_1"/>
<evidence type="ECO:0000313" key="4">
    <source>
        <dbReference type="Proteomes" id="UP000030755"/>
    </source>
</evidence>
<sequence length="132" mass="14829">MEFKFNFTNLLLLVLVFNQHYLDAKYMQRIRNSIPFTRSKTSPENASNEPIRDRATRDIMDPNEPKKKSKLKRYAIGGLVATGIVVGTALTANHYLRPHGRVSSFSTKKTDDDKKSSGASKGSGRSRGKKLI</sequence>
<keyword evidence="4" id="KW-1185">Reference proteome</keyword>
<keyword evidence="2" id="KW-0812">Transmembrane</keyword>
<proteinExistence type="predicted"/>
<name>A0A075ANP3_ROZAC</name>
<evidence type="ECO:0000256" key="2">
    <source>
        <dbReference type="SAM" id="Phobius"/>
    </source>
</evidence>
<keyword evidence="2" id="KW-0472">Membrane</keyword>
<evidence type="ECO:0000256" key="1">
    <source>
        <dbReference type="SAM" id="MobiDB-lite"/>
    </source>
</evidence>
<feature type="compositionally biased region" description="Basic and acidic residues" evidence="1">
    <location>
        <begin position="50"/>
        <end position="66"/>
    </location>
</feature>
<evidence type="ECO:0000313" key="3">
    <source>
        <dbReference type="EMBL" id="EPZ31512.1"/>
    </source>
</evidence>
<feature type="region of interest" description="Disordered" evidence="1">
    <location>
        <begin position="100"/>
        <end position="132"/>
    </location>
</feature>
<dbReference type="EMBL" id="KE561212">
    <property type="protein sequence ID" value="EPZ31512.1"/>
    <property type="molecule type" value="Genomic_DNA"/>
</dbReference>
<reference evidence="3 4" key="1">
    <citation type="journal article" date="2013" name="Curr. Biol.">
        <title>Shared signatures of parasitism and phylogenomics unite Cryptomycota and microsporidia.</title>
        <authorList>
            <person name="James T.Y."/>
            <person name="Pelin A."/>
            <person name="Bonen L."/>
            <person name="Ahrendt S."/>
            <person name="Sain D."/>
            <person name="Corradi N."/>
            <person name="Stajich J.E."/>
        </authorList>
    </citation>
    <scope>NUCLEOTIDE SEQUENCE [LARGE SCALE GENOMIC DNA]</scope>
    <source>
        <strain evidence="3 4">CSF55</strain>
    </source>
</reference>
<organism evidence="3 4">
    <name type="scientific">Rozella allomycis (strain CSF55)</name>
    <dbReference type="NCBI Taxonomy" id="988480"/>
    <lineage>
        <taxon>Eukaryota</taxon>
        <taxon>Fungi</taxon>
        <taxon>Fungi incertae sedis</taxon>
        <taxon>Cryptomycota</taxon>
        <taxon>Cryptomycota incertae sedis</taxon>
        <taxon>Rozella</taxon>
    </lineage>
</organism>
<dbReference type="AlphaFoldDB" id="A0A075ANP3"/>
<gene>
    <name evidence="3" type="ORF">O9G_004544</name>
</gene>
<feature type="transmembrane region" description="Helical" evidence="2">
    <location>
        <begin position="74"/>
        <end position="96"/>
    </location>
</feature>
<feature type="compositionally biased region" description="Polar residues" evidence="1">
    <location>
        <begin position="37"/>
        <end position="48"/>
    </location>
</feature>
<evidence type="ECO:0008006" key="5">
    <source>
        <dbReference type="Google" id="ProtNLM"/>
    </source>
</evidence>
<accession>A0A075ANP3</accession>
<feature type="region of interest" description="Disordered" evidence="1">
    <location>
        <begin position="37"/>
        <end position="69"/>
    </location>
</feature>
<feature type="transmembrane region" description="Helical" evidence="2">
    <location>
        <begin position="6"/>
        <end position="22"/>
    </location>
</feature>